<organism evidence="2 3">
    <name type="scientific">Flexivirga alba</name>
    <dbReference type="NCBI Taxonomy" id="702742"/>
    <lineage>
        <taxon>Bacteria</taxon>
        <taxon>Bacillati</taxon>
        <taxon>Actinomycetota</taxon>
        <taxon>Actinomycetes</taxon>
        <taxon>Micrococcales</taxon>
        <taxon>Dermacoccaceae</taxon>
        <taxon>Flexivirga</taxon>
    </lineage>
</organism>
<dbReference type="EMBL" id="JBHSWH010000001">
    <property type="protein sequence ID" value="MFC6705430.1"/>
    <property type="molecule type" value="Genomic_DNA"/>
</dbReference>
<proteinExistence type="predicted"/>
<reference evidence="3" key="1">
    <citation type="journal article" date="2019" name="Int. J. Syst. Evol. Microbiol.">
        <title>The Global Catalogue of Microorganisms (GCM) 10K type strain sequencing project: providing services to taxonomists for standard genome sequencing and annotation.</title>
        <authorList>
            <consortium name="The Broad Institute Genomics Platform"/>
            <consortium name="The Broad Institute Genome Sequencing Center for Infectious Disease"/>
            <person name="Wu L."/>
            <person name="Ma J."/>
        </authorList>
    </citation>
    <scope>NUCLEOTIDE SEQUENCE [LARGE SCALE GENOMIC DNA]</scope>
    <source>
        <strain evidence="3">CCUG 58127</strain>
    </source>
</reference>
<evidence type="ECO:0000313" key="3">
    <source>
        <dbReference type="Proteomes" id="UP001596298"/>
    </source>
</evidence>
<name>A0ABW2AF14_9MICO</name>
<dbReference type="RefSeq" id="WP_382400553.1">
    <property type="nucleotide sequence ID" value="NZ_JBHSWH010000001.1"/>
</dbReference>
<protein>
    <submittedName>
        <fullName evidence="2">Uncharacterized protein</fullName>
    </submittedName>
</protein>
<evidence type="ECO:0000256" key="1">
    <source>
        <dbReference type="SAM" id="MobiDB-lite"/>
    </source>
</evidence>
<gene>
    <name evidence="2" type="ORF">ACFQDH_09165</name>
</gene>
<evidence type="ECO:0000313" key="2">
    <source>
        <dbReference type="EMBL" id="MFC6705430.1"/>
    </source>
</evidence>
<dbReference type="Proteomes" id="UP001596298">
    <property type="component" value="Unassembled WGS sequence"/>
</dbReference>
<sequence>MFWIIVLLVFLAGCTALTLIVRSRGGGGGGSGVDNHNALQNGTARAEARRNQGSGPFGPSI</sequence>
<feature type="region of interest" description="Disordered" evidence="1">
    <location>
        <begin position="26"/>
        <end position="61"/>
    </location>
</feature>
<comment type="caution">
    <text evidence="2">The sequence shown here is derived from an EMBL/GenBank/DDBJ whole genome shotgun (WGS) entry which is preliminary data.</text>
</comment>
<accession>A0ABW2AF14</accession>
<keyword evidence="3" id="KW-1185">Reference proteome</keyword>